<dbReference type="Pfam" id="PF07495">
    <property type="entry name" value="Y_Y_Y"/>
    <property type="match status" value="1"/>
</dbReference>
<dbReference type="EMBL" id="FORI01000006">
    <property type="protein sequence ID" value="SFI81253.1"/>
    <property type="molecule type" value="Genomic_DNA"/>
</dbReference>
<dbReference type="Gene3D" id="6.10.250.780">
    <property type="match status" value="1"/>
</dbReference>
<dbReference type="InterPro" id="IPR011110">
    <property type="entry name" value="Reg_prop"/>
</dbReference>
<dbReference type="InterPro" id="IPR011123">
    <property type="entry name" value="Y_Y_Y"/>
</dbReference>
<evidence type="ECO:0000313" key="10">
    <source>
        <dbReference type="EMBL" id="SFI81253.1"/>
    </source>
</evidence>
<dbReference type="Gene3D" id="3.30.70.1230">
    <property type="entry name" value="Nucleotide cyclase"/>
    <property type="match status" value="1"/>
</dbReference>
<evidence type="ECO:0000256" key="3">
    <source>
        <dbReference type="ARBA" id="ARBA00022741"/>
    </source>
</evidence>
<evidence type="ECO:0000256" key="6">
    <source>
        <dbReference type="ARBA" id="ARBA00023239"/>
    </source>
</evidence>
<dbReference type="Pfam" id="PF00211">
    <property type="entry name" value="Guanylate_cyc"/>
    <property type="match status" value="1"/>
</dbReference>
<feature type="domain" description="Guanylate cyclase" evidence="9">
    <location>
        <begin position="855"/>
        <end position="982"/>
    </location>
</feature>
<keyword evidence="3" id="KW-0547">Nucleotide-binding</keyword>
<keyword evidence="5 8" id="KW-0472">Membrane</keyword>
<evidence type="ECO:0000256" key="2">
    <source>
        <dbReference type="ARBA" id="ARBA00022692"/>
    </source>
</evidence>
<reference evidence="11" key="1">
    <citation type="submission" date="2016-10" db="EMBL/GenBank/DDBJ databases">
        <authorList>
            <person name="Varghese N."/>
            <person name="Submissions S."/>
        </authorList>
    </citation>
    <scope>NUCLEOTIDE SEQUENCE [LARGE SCALE GENOMIC DNA]</scope>
    <source>
        <strain evidence="11">XBD1002</strain>
    </source>
</reference>
<dbReference type="InterPro" id="IPR001054">
    <property type="entry name" value="A/G_cyclase"/>
</dbReference>
<dbReference type="InterPro" id="IPR015943">
    <property type="entry name" value="WD40/YVTN_repeat-like_dom_sf"/>
</dbReference>
<dbReference type="GO" id="GO:0000166">
    <property type="term" value="F:nucleotide binding"/>
    <property type="evidence" value="ECO:0007669"/>
    <property type="project" value="UniProtKB-KW"/>
</dbReference>
<dbReference type="SMART" id="SM00044">
    <property type="entry name" value="CYCc"/>
    <property type="match status" value="1"/>
</dbReference>
<dbReference type="InterPro" id="IPR029787">
    <property type="entry name" value="Nucleotide_cyclase"/>
</dbReference>
<dbReference type="PANTHER" id="PTHR11920">
    <property type="entry name" value="GUANYLYL CYCLASE"/>
    <property type="match status" value="1"/>
</dbReference>
<dbReference type="PANTHER" id="PTHR11920:SF335">
    <property type="entry name" value="GUANYLATE CYCLASE"/>
    <property type="match status" value="1"/>
</dbReference>
<accession>A0A1I3L916</accession>
<dbReference type="CDD" id="cd07302">
    <property type="entry name" value="CHD"/>
    <property type="match status" value="1"/>
</dbReference>
<keyword evidence="6 7" id="KW-0456">Lyase</keyword>
<comment type="similarity">
    <text evidence="7">Belongs to the adenylyl cyclase class-4/guanylyl cyclase family.</text>
</comment>
<protein>
    <submittedName>
        <fullName evidence="10">Adenylate cyclase, class 3</fullName>
    </submittedName>
</protein>
<sequence>MVFSKKFAFIMFWADNILMKKFIFSILGLTLSFLCFPQNSFFDNYVYQSWSEFGGLSGTTANDIYQTKDGYIQIGTYEGLVKFDGVEFKTINRISDKEYGFASARTIIQDSRGNIWVGSNDEGLHKISEDGNKIYTMENGLPNNSVRALCEDTKGNIWVGTAAGVIYLTPDEKLINPQFGAGTTANGVIASNLYCDASGRIWLTTSNENGLFLCVDGVFKPLDSFEKFSTYFATAIFQDHKGQFWIGLGDRGIATMRNNKVTLLQTGTLLDKTPTCTILEDDDDVIWFGTEHGLVVYANNTFEEYKGAPELVGSNINRIIQDRENHIWFATDRNGIGKMTHGKFTMHRLGLTVNSLAEAKDGKIWAATDKGVLCYENDTRVENALTRYTKDLRIRHVEATSDGRLLVSCYSKPGELIYDGKTIKSWDSDHGLAGNKVRVAIESAPDEYYVGTTTGLSIIHKDGTITSFKQNTGDLDTEYIMAIYKDSHGVIWLGTDGGGIFLMKDEKIFSHITSADGIAGNVIFKINQDANGNFWICTGSGITRIKDYDSTRTQRLHCNTINSENGIGTNSVFQIMFDEANNAWITNNHGLASLSMAEIEELFSGERQTLTTKYYNRNDGLDSDGVTSTARAIIDSQGRLWIPLVDGIAVYDPQKVHKSDILPLVQIETITIDSVVHKNSGEMIVLKPGTKRIDIKYTGISFDAPERLSFSHMLTGFDSDYTIPVSDRVVSYTNLSPGKHSFIVYAINGNGLQSNNDEMMFFYQKPYLWQRPDFWIVTVSLLVGASIAFFLIREHRIKLENIRLEALVQARTADLEIEKDKSDRLLRSILPDKIADKLKEISGDKAFGEDFENVTLLFSDIVGFTKVSSGHNAKEIVKALNALFSRFDERAKEMGVEKIKTIGDAYMAACGVPEANENHARIMVDFAKGMLKDLADYNKTADIKFEIRIGLNCGPVTAGVIGTHKFIYDVWGNTVNVASRMETAADPGGIRITEDLKENLAGQKGLKFSDPIECQVKGKGKMKTYNVL</sequence>
<name>A0A1I3L916_9SPIR</name>
<dbReference type="PROSITE" id="PS00452">
    <property type="entry name" value="GUANYLATE_CYCLASE_1"/>
    <property type="match status" value="1"/>
</dbReference>
<comment type="subcellular location">
    <subcellularLocation>
        <location evidence="1">Membrane</location>
    </subcellularLocation>
</comment>
<dbReference type="GO" id="GO:0004016">
    <property type="term" value="F:adenylate cyclase activity"/>
    <property type="evidence" value="ECO:0007669"/>
    <property type="project" value="UniProtKB-ARBA"/>
</dbReference>
<evidence type="ECO:0000256" key="5">
    <source>
        <dbReference type="ARBA" id="ARBA00023136"/>
    </source>
</evidence>
<evidence type="ECO:0000256" key="1">
    <source>
        <dbReference type="ARBA" id="ARBA00004370"/>
    </source>
</evidence>
<dbReference type="Gene3D" id="2.60.40.10">
    <property type="entry name" value="Immunoglobulins"/>
    <property type="match status" value="1"/>
</dbReference>
<dbReference type="OrthoDB" id="9813394at2"/>
<dbReference type="InterPro" id="IPR013783">
    <property type="entry name" value="Ig-like_fold"/>
</dbReference>
<evidence type="ECO:0000256" key="8">
    <source>
        <dbReference type="SAM" id="Phobius"/>
    </source>
</evidence>
<keyword evidence="4 8" id="KW-1133">Transmembrane helix</keyword>
<organism evidence="10 11">
    <name type="scientific">Treponema bryantii</name>
    <dbReference type="NCBI Taxonomy" id="163"/>
    <lineage>
        <taxon>Bacteria</taxon>
        <taxon>Pseudomonadati</taxon>
        <taxon>Spirochaetota</taxon>
        <taxon>Spirochaetia</taxon>
        <taxon>Spirochaetales</taxon>
        <taxon>Treponemataceae</taxon>
        <taxon>Treponema</taxon>
    </lineage>
</organism>
<evidence type="ECO:0000259" key="9">
    <source>
        <dbReference type="PROSITE" id="PS50125"/>
    </source>
</evidence>
<dbReference type="AlphaFoldDB" id="A0A1I3L916"/>
<dbReference type="Gene3D" id="2.130.10.10">
    <property type="entry name" value="YVTN repeat-like/Quinoprotein amine dehydrogenase"/>
    <property type="match status" value="4"/>
</dbReference>
<keyword evidence="11" id="KW-1185">Reference proteome</keyword>
<dbReference type="PROSITE" id="PS50125">
    <property type="entry name" value="GUANYLATE_CYCLASE_2"/>
    <property type="match status" value="1"/>
</dbReference>
<evidence type="ECO:0000256" key="7">
    <source>
        <dbReference type="RuleBase" id="RU000405"/>
    </source>
</evidence>
<keyword evidence="2 8" id="KW-0812">Transmembrane</keyword>
<dbReference type="GO" id="GO:0035556">
    <property type="term" value="P:intracellular signal transduction"/>
    <property type="evidence" value="ECO:0007669"/>
    <property type="project" value="InterPro"/>
</dbReference>
<dbReference type="InterPro" id="IPR050401">
    <property type="entry name" value="Cyclic_nucleotide_synthase"/>
</dbReference>
<dbReference type="GO" id="GO:0009190">
    <property type="term" value="P:cyclic nucleotide biosynthetic process"/>
    <property type="evidence" value="ECO:0007669"/>
    <property type="project" value="InterPro"/>
</dbReference>
<dbReference type="Pfam" id="PF07494">
    <property type="entry name" value="Reg_prop"/>
    <property type="match status" value="3"/>
</dbReference>
<evidence type="ECO:0000313" key="11">
    <source>
        <dbReference type="Proteomes" id="UP000182737"/>
    </source>
</evidence>
<dbReference type="InterPro" id="IPR018297">
    <property type="entry name" value="A/G_cyclase_CS"/>
</dbReference>
<dbReference type="GO" id="GO:0016020">
    <property type="term" value="C:membrane"/>
    <property type="evidence" value="ECO:0007669"/>
    <property type="project" value="UniProtKB-SubCell"/>
</dbReference>
<proteinExistence type="inferred from homology"/>
<dbReference type="SUPFAM" id="SSF55073">
    <property type="entry name" value="Nucleotide cyclase"/>
    <property type="match status" value="1"/>
</dbReference>
<dbReference type="Proteomes" id="UP000182737">
    <property type="component" value="Unassembled WGS sequence"/>
</dbReference>
<dbReference type="SUPFAM" id="SSF63829">
    <property type="entry name" value="Calcium-dependent phosphotriesterase"/>
    <property type="match status" value="3"/>
</dbReference>
<gene>
    <name evidence="10" type="ORF">SAMN04487775_106124</name>
</gene>
<evidence type="ECO:0000256" key="4">
    <source>
        <dbReference type="ARBA" id="ARBA00022989"/>
    </source>
</evidence>
<feature type="transmembrane region" description="Helical" evidence="8">
    <location>
        <begin position="774"/>
        <end position="792"/>
    </location>
</feature>